<dbReference type="Proteomes" id="UP000030747">
    <property type="component" value="Unassembled WGS sequence"/>
</dbReference>
<evidence type="ECO:0000313" key="3">
    <source>
        <dbReference type="Proteomes" id="UP000030747"/>
    </source>
</evidence>
<dbReference type="RefSeq" id="XP_013231250.1">
    <property type="nucleotide sequence ID" value="XM_013375796.1"/>
</dbReference>
<dbReference type="OrthoDB" id="10402320at2759"/>
<dbReference type="EMBL" id="HG675163">
    <property type="protein sequence ID" value="CDJ40500.1"/>
    <property type="molecule type" value="Genomic_DNA"/>
</dbReference>
<feature type="region of interest" description="Disordered" evidence="1">
    <location>
        <begin position="314"/>
        <end position="341"/>
    </location>
</feature>
<reference evidence="2" key="2">
    <citation type="submission" date="2013-10" db="EMBL/GenBank/DDBJ databases">
        <authorList>
            <person name="Aslett M."/>
        </authorList>
    </citation>
    <scope>NUCLEOTIDE SEQUENCE [LARGE SCALE GENOMIC DNA]</scope>
    <source>
        <strain evidence="2">Houghton</strain>
    </source>
</reference>
<name>U6KYD6_EIMTE</name>
<gene>
    <name evidence="2" type="ORF">ETH_00019680</name>
</gene>
<dbReference type="AlphaFoldDB" id="U6KYD6"/>
<accession>U6KYD6</accession>
<dbReference type="VEuPathDB" id="ToxoDB:ETH2_1230000"/>
<feature type="region of interest" description="Disordered" evidence="1">
    <location>
        <begin position="261"/>
        <end position="282"/>
    </location>
</feature>
<dbReference type="SUPFAM" id="SSF81995">
    <property type="entry name" value="beta-sandwich domain of Sec23/24"/>
    <property type="match status" value="1"/>
</dbReference>
<feature type="region of interest" description="Disordered" evidence="1">
    <location>
        <begin position="163"/>
        <end position="184"/>
    </location>
</feature>
<evidence type="ECO:0000313" key="2">
    <source>
        <dbReference type="EMBL" id="CDJ40500.1"/>
    </source>
</evidence>
<feature type="compositionally biased region" description="Basic and acidic residues" evidence="1">
    <location>
        <begin position="171"/>
        <end position="184"/>
    </location>
</feature>
<dbReference type="GeneID" id="25253065"/>
<protein>
    <submittedName>
        <fullName evidence="2">Uncharacterized protein</fullName>
    </submittedName>
</protein>
<organism evidence="2 3">
    <name type="scientific">Eimeria tenella</name>
    <name type="common">Coccidian parasite</name>
    <dbReference type="NCBI Taxonomy" id="5802"/>
    <lineage>
        <taxon>Eukaryota</taxon>
        <taxon>Sar</taxon>
        <taxon>Alveolata</taxon>
        <taxon>Apicomplexa</taxon>
        <taxon>Conoidasida</taxon>
        <taxon>Coccidia</taxon>
        <taxon>Eucoccidiorida</taxon>
        <taxon>Eimeriorina</taxon>
        <taxon>Eimeriidae</taxon>
        <taxon>Eimeria</taxon>
    </lineage>
</organism>
<dbReference type="VEuPathDB" id="ToxoDB:ETH_00019680"/>
<reference evidence="2" key="1">
    <citation type="submission" date="2013-10" db="EMBL/GenBank/DDBJ databases">
        <title>Genomic analysis of the causative agents of coccidiosis in chickens.</title>
        <authorList>
            <person name="Reid A.J."/>
            <person name="Blake D."/>
            <person name="Billington K."/>
            <person name="Browne H."/>
            <person name="Dunn M."/>
            <person name="Hung S."/>
            <person name="Kawahara F."/>
            <person name="Miranda-Saavedra D."/>
            <person name="Mourier T."/>
            <person name="Nagra H."/>
            <person name="Otto T.D."/>
            <person name="Rawlings N."/>
            <person name="Sanchez A."/>
            <person name="Sanders M."/>
            <person name="Subramaniam C."/>
            <person name="Tay Y."/>
            <person name="Dear P."/>
            <person name="Doerig C."/>
            <person name="Gruber A."/>
            <person name="Parkinson J."/>
            <person name="Shirley M."/>
            <person name="Wan K.L."/>
            <person name="Berriman M."/>
            <person name="Tomley F."/>
            <person name="Pain A."/>
        </authorList>
    </citation>
    <scope>NUCLEOTIDE SEQUENCE [LARGE SCALE GENOMIC DNA]</scope>
    <source>
        <strain evidence="2">Houghton</strain>
    </source>
</reference>
<keyword evidence="3" id="KW-1185">Reference proteome</keyword>
<feature type="compositionally biased region" description="Low complexity" evidence="1">
    <location>
        <begin position="314"/>
        <end position="329"/>
    </location>
</feature>
<evidence type="ECO:0000256" key="1">
    <source>
        <dbReference type="SAM" id="MobiDB-lite"/>
    </source>
</evidence>
<proteinExistence type="predicted"/>
<sequence>MALAPEASHLPEAWDSTGCHIATCVLSTQQQLWEQQQQQQQQQQQRDYQILQQSQQQQQQQQQAQQQQQQSLRHNQHGVALLHQDKQGRRRPVSVAAAPLPRPAAAHPTYIPGYSEMCLAAAFGPDSGNGIPPGAGGPHGSVWTAFEASLMLDVQALLEVQHRSKTQNGPELRRLRSSRDAPPHKRLELIGDTAAHWTRQELTRDDQWCCPCAQSTMAAGRREKKREHSRFLLFDDDGEEPLPMNLKARARAAAAAAARKEAATATATSEGPRMEDEASVCPPEEWPLEAPLEGILGGEEKAGVAAGATAVGATAASSSSDPASSSGSSEARELQENSMKNKRQVEYQAAVRMSALCLSSGKQALSCWSPQGKQSEISRTIDFWFVYLCRQPQALTLLERVNLAAGTLGSLLLAPLWLQRPLAFGNDVASSCRATANCSSSSSTKQRAADCAAARAPTAMAAAPAAAAADAPAAKEKSRHRERGKYWWDGSSLISQGFICPAEAFFL</sequence>